<dbReference type="AlphaFoldDB" id="A0A133UPJ7"/>
<organism evidence="1 2">
    <name type="scientific">candidate division MSBL1 archaeon SCGC-AAA259I14</name>
    <dbReference type="NCBI Taxonomy" id="1698268"/>
    <lineage>
        <taxon>Archaea</taxon>
        <taxon>Methanobacteriati</taxon>
        <taxon>Methanobacteriota</taxon>
        <taxon>candidate division MSBL1</taxon>
    </lineage>
</organism>
<dbReference type="EMBL" id="LHXS01000088">
    <property type="protein sequence ID" value="KXA96129.1"/>
    <property type="molecule type" value="Genomic_DNA"/>
</dbReference>
<reference evidence="1 2" key="1">
    <citation type="journal article" date="2016" name="Sci. Rep.">
        <title>Metabolic traits of an uncultured archaeal lineage -MSBL1- from brine pools of the Red Sea.</title>
        <authorList>
            <person name="Mwirichia R."/>
            <person name="Alam I."/>
            <person name="Rashid M."/>
            <person name="Vinu M."/>
            <person name="Ba-Alawi W."/>
            <person name="Anthony Kamau A."/>
            <person name="Kamanda Ngugi D."/>
            <person name="Goker M."/>
            <person name="Klenk H.P."/>
            <person name="Bajic V."/>
            <person name="Stingl U."/>
        </authorList>
    </citation>
    <scope>NUCLEOTIDE SEQUENCE [LARGE SCALE GENOMIC DNA]</scope>
    <source>
        <strain evidence="1">SCGC-AAA259I14</strain>
    </source>
</reference>
<accession>A0A133UPJ7</accession>
<evidence type="ECO:0000313" key="2">
    <source>
        <dbReference type="Proteomes" id="UP000070414"/>
    </source>
</evidence>
<evidence type="ECO:0000313" key="1">
    <source>
        <dbReference type="EMBL" id="KXA96129.1"/>
    </source>
</evidence>
<sequence length="63" mass="7542">MGQLTLPNWGKNRIETCLTHIWAFFSRKTLFIYKGNRFFSRNLNPEVRKAVPKIKEWNNLAVF</sequence>
<comment type="caution">
    <text evidence="1">The sequence shown here is derived from an EMBL/GenBank/DDBJ whole genome shotgun (WGS) entry which is preliminary data.</text>
</comment>
<name>A0A133UPJ7_9EURY</name>
<proteinExistence type="predicted"/>
<protein>
    <submittedName>
        <fullName evidence="1">Uncharacterized protein</fullName>
    </submittedName>
</protein>
<gene>
    <name evidence="1" type="ORF">AKJ38_03880</name>
</gene>
<keyword evidence="2" id="KW-1185">Reference proteome</keyword>
<dbReference type="Proteomes" id="UP000070414">
    <property type="component" value="Unassembled WGS sequence"/>
</dbReference>